<evidence type="ECO:0000256" key="1">
    <source>
        <dbReference type="SAM" id="Phobius"/>
    </source>
</evidence>
<feature type="transmembrane region" description="Helical" evidence="1">
    <location>
        <begin position="65"/>
        <end position="94"/>
    </location>
</feature>
<dbReference type="InterPro" id="IPR025565">
    <property type="entry name" value="DUF4328"/>
</dbReference>
<keyword evidence="4" id="KW-1185">Reference proteome</keyword>
<dbReference type="RefSeq" id="WP_145446113.1">
    <property type="nucleotide sequence ID" value="NZ_CP036280.1"/>
</dbReference>
<sequence>MSRAYVPEDYHPAGELGRWVVYLSWGYLGSMLLYLVTVALCAVAVGGVTENLLVPTLRVREDQALMLAMTAIGVVDWLGDVLLWISTIVFFVWLHRMVLNLRAMGVEGIEASPHGAWLWWLVPIANLFMPYLVLRQIGDGSRDEADDDGGLWTVRTVNRLWGVDITLLVISLVLPIVAGFIVGVIMVASPVIFEDPILFMVVSFVWMGVLMTLEVWSCLLCIRLVSRFTSWQATKAERVLDWY</sequence>
<protein>
    <recommendedName>
        <fullName evidence="2">DUF4328 domain-containing protein</fullName>
    </recommendedName>
</protein>
<keyword evidence="1" id="KW-0472">Membrane</keyword>
<dbReference type="KEGG" id="mcad:Pan265_17790"/>
<reference evidence="3 4" key="1">
    <citation type="submission" date="2019-02" db="EMBL/GenBank/DDBJ databases">
        <title>Deep-cultivation of Planctomycetes and their phenomic and genomic characterization uncovers novel biology.</title>
        <authorList>
            <person name="Wiegand S."/>
            <person name="Jogler M."/>
            <person name="Boedeker C."/>
            <person name="Pinto D."/>
            <person name="Vollmers J."/>
            <person name="Rivas-Marin E."/>
            <person name="Kohn T."/>
            <person name="Peeters S.H."/>
            <person name="Heuer A."/>
            <person name="Rast P."/>
            <person name="Oberbeckmann S."/>
            <person name="Bunk B."/>
            <person name="Jeske O."/>
            <person name="Meyerdierks A."/>
            <person name="Storesund J.E."/>
            <person name="Kallscheuer N."/>
            <person name="Luecker S."/>
            <person name="Lage O.M."/>
            <person name="Pohl T."/>
            <person name="Merkel B.J."/>
            <person name="Hornburger P."/>
            <person name="Mueller R.-W."/>
            <person name="Bruemmer F."/>
            <person name="Labrenz M."/>
            <person name="Spormann A.M."/>
            <person name="Op den Camp H."/>
            <person name="Overmann J."/>
            <person name="Amann R."/>
            <person name="Jetten M.S.M."/>
            <person name="Mascher T."/>
            <person name="Medema M.H."/>
            <person name="Devos D.P."/>
            <person name="Kaster A.-K."/>
            <person name="Ovreas L."/>
            <person name="Rohde M."/>
            <person name="Galperin M.Y."/>
            <person name="Jogler C."/>
        </authorList>
    </citation>
    <scope>NUCLEOTIDE SEQUENCE [LARGE SCALE GENOMIC DNA]</scope>
    <source>
        <strain evidence="3 4">Pan265</strain>
    </source>
</reference>
<feature type="domain" description="DUF4328" evidence="2">
    <location>
        <begin position="62"/>
        <end position="229"/>
    </location>
</feature>
<feature type="transmembrane region" description="Helical" evidence="1">
    <location>
        <begin position="165"/>
        <end position="191"/>
    </location>
</feature>
<accession>A0A518BY69</accession>
<dbReference type="Pfam" id="PF14219">
    <property type="entry name" value="DUF4328"/>
    <property type="match status" value="1"/>
</dbReference>
<gene>
    <name evidence="3" type="ORF">Pan265_17790</name>
</gene>
<organism evidence="3 4">
    <name type="scientific">Mucisphaera calidilacus</name>
    <dbReference type="NCBI Taxonomy" id="2527982"/>
    <lineage>
        <taxon>Bacteria</taxon>
        <taxon>Pseudomonadati</taxon>
        <taxon>Planctomycetota</taxon>
        <taxon>Phycisphaerae</taxon>
        <taxon>Phycisphaerales</taxon>
        <taxon>Phycisphaeraceae</taxon>
        <taxon>Mucisphaera</taxon>
    </lineage>
</organism>
<evidence type="ECO:0000313" key="3">
    <source>
        <dbReference type="EMBL" id="QDU71920.1"/>
    </source>
</evidence>
<dbReference type="OrthoDB" id="4174975at2"/>
<evidence type="ECO:0000313" key="4">
    <source>
        <dbReference type="Proteomes" id="UP000320386"/>
    </source>
</evidence>
<feature type="transmembrane region" description="Helical" evidence="1">
    <location>
        <begin position="197"/>
        <end position="222"/>
    </location>
</feature>
<dbReference type="AlphaFoldDB" id="A0A518BY69"/>
<dbReference type="Proteomes" id="UP000320386">
    <property type="component" value="Chromosome"/>
</dbReference>
<keyword evidence="1" id="KW-1133">Transmembrane helix</keyword>
<evidence type="ECO:0000259" key="2">
    <source>
        <dbReference type="Pfam" id="PF14219"/>
    </source>
</evidence>
<name>A0A518BY69_9BACT</name>
<feature type="transmembrane region" description="Helical" evidence="1">
    <location>
        <begin position="114"/>
        <end position="134"/>
    </location>
</feature>
<keyword evidence="1" id="KW-0812">Transmembrane</keyword>
<dbReference type="EMBL" id="CP036280">
    <property type="protein sequence ID" value="QDU71920.1"/>
    <property type="molecule type" value="Genomic_DNA"/>
</dbReference>
<proteinExistence type="predicted"/>
<feature type="transmembrane region" description="Helical" evidence="1">
    <location>
        <begin position="31"/>
        <end position="53"/>
    </location>
</feature>